<keyword evidence="2" id="KW-0813">Transport</keyword>
<keyword evidence="4 7" id="KW-0812">Transmembrane</keyword>
<name>A0ABS4I0Q1_9BACL</name>
<sequence length="111" mass="12059">MKWLTVFIAGILEVIWASNLKHASTALEWIVTFVLIAVSFGLLIYSYRKIPVAAAYTVFVGIGAVGTYLVGIMLGEPLSAMQILFLMLLIVGVIGMKAFTKDDKKETSGDS</sequence>
<gene>
    <name evidence="9" type="ORF">J2Z65_003518</name>
</gene>
<keyword evidence="3" id="KW-1003">Cell membrane</keyword>
<evidence type="ECO:0000256" key="7">
    <source>
        <dbReference type="RuleBase" id="RU003942"/>
    </source>
</evidence>
<dbReference type="Pfam" id="PF00893">
    <property type="entry name" value="Multi_Drug_Res"/>
    <property type="match status" value="1"/>
</dbReference>
<comment type="subcellular location">
    <subcellularLocation>
        <location evidence="1 7">Cell membrane</location>
        <topology evidence="1 7">Multi-pass membrane protein</topology>
    </subcellularLocation>
</comment>
<evidence type="ECO:0000313" key="10">
    <source>
        <dbReference type="Proteomes" id="UP001519344"/>
    </source>
</evidence>
<evidence type="ECO:0000256" key="2">
    <source>
        <dbReference type="ARBA" id="ARBA00022448"/>
    </source>
</evidence>
<keyword evidence="5 8" id="KW-1133">Transmembrane helix</keyword>
<dbReference type="SUPFAM" id="SSF103481">
    <property type="entry name" value="Multidrug resistance efflux transporter EmrE"/>
    <property type="match status" value="1"/>
</dbReference>
<evidence type="ECO:0000256" key="6">
    <source>
        <dbReference type="ARBA" id="ARBA00023136"/>
    </source>
</evidence>
<evidence type="ECO:0000256" key="1">
    <source>
        <dbReference type="ARBA" id="ARBA00004651"/>
    </source>
</evidence>
<dbReference type="Gene3D" id="1.10.3730.20">
    <property type="match status" value="1"/>
</dbReference>
<reference evidence="9 10" key="1">
    <citation type="submission" date="2021-03" db="EMBL/GenBank/DDBJ databases">
        <title>Genomic Encyclopedia of Type Strains, Phase IV (KMG-IV): sequencing the most valuable type-strain genomes for metagenomic binning, comparative biology and taxonomic classification.</title>
        <authorList>
            <person name="Goeker M."/>
        </authorList>
    </citation>
    <scope>NUCLEOTIDE SEQUENCE [LARGE SCALE GENOMIC DNA]</scope>
    <source>
        <strain evidence="9 10">DSM 24950</strain>
    </source>
</reference>
<comment type="similarity">
    <text evidence="7">Belongs to the drug/metabolite transporter (DMT) superfamily. Small multidrug resistance (SMR) (TC 2.A.7.1) family.</text>
</comment>
<dbReference type="PANTHER" id="PTHR30561:SF0">
    <property type="entry name" value="GUANIDINIUM EXPORTER"/>
    <property type="match status" value="1"/>
</dbReference>
<evidence type="ECO:0000256" key="8">
    <source>
        <dbReference type="SAM" id="Phobius"/>
    </source>
</evidence>
<feature type="transmembrane region" description="Helical" evidence="8">
    <location>
        <begin position="54"/>
        <end position="74"/>
    </location>
</feature>
<protein>
    <submittedName>
        <fullName evidence="9">Paired small multidrug resistance pump</fullName>
    </submittedName>
</protein>
<evidence type="ECO:0000313" key="9">
    <source>
        <dbReference type="EMBL" id="MBP1964295.1"/>
    </source>
</evidence>
<dbReference type="RefSeq" id="WP_167060085.1">
    <property type="nucleotide sequence ID" value="NZ_JAAOZR010000023.1"/>
</dbReference>
<organism evidence="9 10">
    <name type="scientific">Paenibacillus aceris</name>
    <dbReference type="NCBI Taxonomy" id="869555"/>
    <lineage>
        <taxon>Bacteria</taxon>
        <taxon>Bacillati</taxon>
        <taxon>Bacillota</taxon>
        <taxon>Bacilli</taxon>
        <taxon>Bacillales</taxon>
        <taxon>Paenibacillaceae</taxon>
        <taxon>Paenibacillus</taxon>
    </lineage>
</organism>
<accession>A0ABS4I0Q1</accession>
<keyword evidence="6 8" id="KW-0472">Membrane</keyword>
<dbReference type="EMBL" id="JAGGKV010000008">
    <property type="protein sequence ID" value="MBP1964295.1"/>
    <property type="molecule type" value="Genomic_DNA"/>
</dbReference>
<dbReference type="InterPro" id="IPR045324">
    <property type="entry name" value="Small_multidrug_res"/>
</dbReference>
<dbReference type="InterPro" id="IPR000390">
    <property type="entry name" value="Small_drug/metabolite_transptr"/>
</dbReference>
<proteinExistence type="inferred from homology"/>
<keyword evidence="10" id="KW-1185">Reference proteome</keyword>
<dbReference type="Proteomes" id="UP001519344">
    <property type="component" value="Unassembled WGS sequence"/>
</dbReference>
<feature type="transmembrane region" description="Helical" evidence="8">
    <location>
        <begin position="27"/>
        <end position="47"/>
    </location>
</feature>
<evidence type="ECO:0000256" key="3">
    <source>
        <dbReference type="ARBA" id="ARBA00022475"/>
    </source>
</evidence>
<evidence type="ECO:0000256" key="5">
    <source>
        <dbReference type="ARBA" id="ARBA00022989"/>
    </source>
</evidence>
<feature type="transmembrane region" description="Helical" evidence="8">
    <location>
        <begin position="80"/>
        <end position="99"/>
    </location>
</feature>
<dbReference type="PANTHER" id="PTHR30561">
    <property type="entry name" value="SMR FAMILY PROTON-DEPENDENT DRUG EFFLUX TRANSPORTER SUGE"/>
    <property type="match status" value="1"/>
</dbReference>
<evidence type="ECO:0000256" key="4">
    <source>
        <dbReference type="ARBA" id="ARBA00022692"/>
    </source>
</evidence>
<dbReference type="InterPro" id="IPR037185">
    <property type="entry name" value="EmrE-like"/>
</dbReference>
<comment type="caution">
    <text evidence="9">The sequence shown here is derived from an EMBL/GenBank/DDBJ whole genome shotgun (WGS) entry which is preliminary data.</text>
</comment>